<feature type="domain" description="Protein phosphatase 1 regulatory subunit 35 C-terminal" evidence="5">
    <location>
        <begin position="90"/>
        <end position="152"/>
    </location>
</feature>
<dbReference type="EMBL" id="CAKOGL010000012">
    <property type="protein sequence ID" value="CAH2092612.1"/>
    <property type="molecule type" value="Genomic_DNA"/>
</dbReference>
<evidence type="ECO:0000256" key="3">
    <source>
        <dbReference type="ARBA" id="ARBA00023212"/>
    </source>
</evidence>
<accession>A0AAU9U3A3</accession>
<comment type="similarity">
    <text evidence="4">Belongs to the PPP1R35 family.</text>
</comment>
<evidence type="ECO:0000313" key="6">
    <source>
        <dbReference type="EMBL" id="CAH2092612.1"/>
    </source>
</evidence>
<evidence type="ECO:0000259" key="5">
    <source>
        <dbReference type="Pfam" id="PF15503"/>
    </source>
</evidence>
<sequence length="190" mass="21813">MKKAGADPKVKKTLLRNYEQRVRAQSKTVQNCDAGSSKLDKQLTNTNFDYHKDHDLNQPSLCTSEAIANYITDVRKCGPPLSPEDLNFDQAQINAKITKKLNFHFNDKIYKNLVELNSDIVNTKSKHNKKPAKNIAPMKKDLEPNLEDFCQDEKENDICPDFPIFKNNYKPIRKFEDGSLHNLIASFENL</sequence>
<evidence type="ECO:0000313" key="7">
    <source>
        <dbReference type="Proteomes" id="UP001153954"/>
    </source>
</evidence>
<comment type="subcellular location">
    <subcellularLocation>
        <location evidence="1">Cytoplasm</location>
        <location evidence="1">Cytoskeleton</location>
        <location evidence="1">Microtubule organizing center</location>
        <location evidence="1">Centrosome</location>
        <location evidence="1">Centriole</location>
    </subcellularLocation>
</comment>
<keyword evidence="3" id="KW-0206">Cytoskeleton</keyword>
<dbReference type="Proteomes" id="UP001153954">
    <property type="component" value="Unassembled WGS sequence"/>
</dbReference>
<proteinExistence type="inferred from homology"/>
<gene>
    <name evidence="6" type="ORF">EEDITHA_LOCUS8358</name>
</gene>
<evidence type="ECO:0000256" key="2">
    <source>
        <dbReference type="ARBA" id="ARBA00022490"/>
    </source>
</evidence>
<reference evidence="6" key="1">
    <citation type="submission" date="2022-03" db="EMBL/GenBank/DDBJ databases">
        <authorList>
            <person name="Tunstrom K."/>
        </authorList>
    </citation>
    <scope>NUCLEOTIDE SEQUENCE</scope>
</reference>
<evidence type="ECO:0000256" key="4">
    <source>
        <dbReference type="ARBA" id="ARBA00029452"/>
    </source>
</evidence>
<comment type="caution">
    <text evidence="6">The sequence shown here is derived from an EMBL/GenBank/DDBJ whole genome shotgun (WGS) entry which is preliminary data.</text>
</comment>
<dbReference type="AlphaFoldDB" id="A0AAU9U3A3"/>
<name>A0AAU9U3A3_EUPED</name>
<dbReference type="GO" id="GO:0005814">
    <property type="term" value="C:centriole"/>
    <property type="evidence" value="ECO:0007669"/>
    <property type="project" value="UniProtKB-SubCell"/>
</dbReference>
<organism evidence="6 7">
    <name type="scientific">Euphydryas editha</name>
    <name type="common">Edith's checkerspot</name>
    <dbReference type="NCBI Taxonomy" id="104508"/>
    <lineage>
        <taxon>Eukaryota</taxon>
        <taxon>Metazoa</taxon>
        <taxon>Ecdysozoa</taxon>
        <taxon>Arthropoda</taxon>
        <taxon>Hexapoda</taxon>
        <taxon>Insecta</taxon>
        <taxon>Pterygota</taxon>
        <taxon>Neoptera</taxon>
        <taxon>Endopterygota</taxon>
        <taxon>Lepidoptera</taxon>
        <taxon>Glossata</taxon>
        <taxon>Ditrysia</taxon>
        <taxon>Papilionoidea</taxon>
        <taxon>Nymphalidae</taxon>
        <taxon>Nymphalinae</taxon>
        <taxon>Euphydryas</taxon>
    </lineage>
</organism>
<keyword evidence="2" id="KW-0963">Cytoplasm</keyword>
<dbReference type="InterPro" id="IPR029135">
    <property type="entry name" value="PPP1R35_C"/>
</dbReference>
<dbReference type="Pfam" id="PF15503">
    <property type="entry name" value="PPP1R35_C"/>
    <property type="match status" value="1"/>
</dbReference>
<evidence type="ECO:0000256" key="1">
    <source>
        <dbReference type="ARBA" id="ARBA00004114"/>
    </source>
</evidence>
<protein>
    <recommendedName>
        <fullName evidence="5">Protein phosphatase 1 regulatory subunit 35 C-terminal domain-containing protein</fullName>
    </recommendedName>
</protein>
<keyword evidence="7" id="KW-1185">Reference proteome</keyword>